<evidence type="ECO:0000313" key="10">
    <source>
        <dbReference type="Proteomes" id="UP000288859"/>
    </source>
</evidence>
<feature type="transmembrane region" description="Helical" evidence="6">
    <location>
        <begin position="419"/>
        <end position="436"/>
    </location>
</feature>
<dbReference type="EMBL" id="NAJM01000074">
    <property type="protein sequence ID" value="RVX65905.1"/>
    <property type="molecule type" value="Genomic_DNA"/>
</dbReference>
<evidence type="ECO:0000313" key="9">
    <source>
        <dbReference type="EMBL" id="RVX65905.1"/>
    </source>
</evidence>
<name>A0A438MQK1_EXOME</name>
<dbReference type="Proteomes" id="UP000288859">
    <property type="component" value="Unassembled WGS sequence"/>
</dbReference>
<dbReference type="VEuPathDB" id="FungiDB:PV10_04189"/>
<dbReference type="OrthoDB" id="1436450at2759"/>
<sequence>MADPHSSQSQPVAYLNEIEMDHTSVSRSSSPRGSEQGQNAHPSRRQRFSGLGGHTLGLLLLLCTVCLWTLSNFLGSSIFADNTYAKPFFLTYLNTSMFMLALIPNLMRSAYNRHQKGTLYSTIRKNLTQNTAYRQLPTSDTSDPENPDSEPFINKTTSRSNDIVEVDEKNKHLGLIPTSRLALQFCFLWFGANFFAVACLQYTTVASTTILTSTSSLWTLILGAFTATEIFTWRKLCGVVLSLFGIILISTIDLTTNADNIDPSSDPDRLLRMRRLFRRVDDQFPDKSASELALGDALALTSAIIYGIYTITLKKSTIKALPRQLNMTLFFGLVGTFNIFLLFPLFPLLHFTGIETFQTPPTRHVWMILLVNSISSLLSDICWAYAMVLTSPLVVTVGLSLTIPLSLVGEMVLQGHYEGWVYWIGAGIVVGSFVFVDHEEREDEEALAATTTQRVAHRTNSFGSDVDGGHHSQNRRRSSDDIGRHGHVVPTNTNTTTNTQPQKNKNVANDDERDEETDLLDTSDGE</sequence>
<evidence type="ECO:0000259" key="7">
    <source>
        <dbReference type="Pfam" id="PF00892"/>
    </source>
</evidence>
<dbReference type="InterPro" id="IPR025016">
    <property type="entry name" value="DUF3955"/>
</dbReference>
<evidence type="ECO:0000256" key="5">
    <source>
        <dbReference type="SAM" id="MobiDB-lite"/>
    </source>
</evidence>
<evidence type="ECO:0000259" key="8">
    <source>
        <dbReference type="Pfam" id="PF13127"/>
    </source>
</evidence>
<protein>
    <submittedName>
        <fullName evidence="9">Uncharacterized protein</fullName>
    </submittedName>
</protein>
<keyword evidence="3 6" id="KW-1133">Transmembrane helix</keyword>
<dbReference type="InterPro" id="IPR000620">
    <property type="entry name" value="EamA_dom"/>
</dbReference>
<feature type="transmembrane region" description="Helical" evidence="6">
    <location>
        <begin position="366"/>
        <end position="386"/>
    </location>
</feature>
<evidence type="ECO:0000256" key="2">
    <source>
        <dbReference type="ARBA" id="ARBA00022692"/>
    </source>
</evidence>
<feature type="region of interest" description="Disordered" evidence="5">
    <location>
        <begin position="21"/>
        <end position="46"/>
    </location>
</feature>
<feature type="domain" description="DUF3955" evidence="8">
    <location>
        <begin position="55"/>
        <end position="104"/>
    </location>
</feature>
<comment type="subcellular location">
    <subcellularLocation>
        <location evidence="1">Endoplasmic reticulum membrane</location>
        <topology evidence="1">Multi-pass membrane protein</topology>
    </subcellularLocation>
</comment>
<organism evidence="9 10">
    <name type="scientific">Exophiala mesophila</name>
    <name type="common">Black yeast-like fungus</name>
    <dbReference type="NCBI Taxonomy" id="212818"/>
    <lineage>
        <taxon>Eukaryota</taxon>
        <taxon>Fungi</taxon>
        <taxon>Dikarya</taxon>
        <taxon>Ascomycota</taxon>
        <taxon>Pezizomycotina</taxon>
        <taxon>Eurotiomycetes</taxon>
        <taxon>Chaetothyriomycetidae</taxon>
        <taxon>Chaetothyriales</taxon>
        <taxon>Herpotrichiellaceae</taxon>
        <taxon>Exophiala</taxon>
    </lineage>
</organism>
<keyword evidence="4 6" id="KW-0472">Membrane</keyword>
<dbReference type="GO" id="GO:0000329">
    <property type="term" value="C:fungal-type vacuole membrane"/>
    <property type="evidence" value="ECO:0007669"/>
    <property type="project" value="TreeGrafter"/>
</dbReference>
<dbReference type="SUPFAM" id="SSF103481">
    <property type="entry name" value="Multidrug resistance efflux transporter EmrE"/>
    <property type="match status" value="2"/>
</dbReference>
<evidence type="ECO:0000256" key="3">
    <source>
        <dbReference type="ARBA" id="ARBA00022989"/>
    </source>
</evidence>
<evidence type="ECO:0000256" key="4">
    <source>
        <dbReference type="ARBA" id="ARBA00023136"/>
    </source>
</evidence>
<dbReference type="AlphaFoldDB" id="A0A438MQK1"/>
<dbReference type="InterPro" id="IPR037185">
    <property type="entry name" value="EmrE-like"/>
</dbReference>
<feature type="transmembrane region" description="Helical" evidence="6">
    <location>
        <begin position="236"/>
        <end position="255"/>
    </location>
</feature>
<dbReference type="Pfam" id="PF13127">
    <property type="entry name" value="DUF3955"/>
    <property type="match status" value="1"/>
</dbReference>
<proteinExistence type="predicted"/>
<reference evidence="9 10" key="1">
    <citation type="submission" date="2017-03" db="EMBL/GenBank/DDBJ databases">
        <title>Genomes of endolithic fungi from Antarctica.</title>
        <authorList>
            <person name="Coleine C."/>
            <person name="Masonjones S."/>
            <person name="Stajich J.E."/>
        </authorList>
    </citation>
    <scope>NUCLEOTIDE SEQUENCE [LARGE SCALE GENOMIC DNA]</scope>
    <source>
        <strain evidence="9 10">CCFEE 6314</strain>
    </source>
</reference>
<dbReference type="Pfam" id="PF00892">
    <property type="entry name" value="EamA"/>
    <property type="match status" value="1"/>
</dbReference>
<feature type="compositionally biased region" description="Polar residues" evidence="5">
    <location>
        <begin position="449"/>
        <end position="463"/>
    </location>
</feature>
<keyword evidence="2 6" id="KW-0812">Transmembrane</keyword>
<feature type="compositionally biased region" description="Acidic residues" evidence="5">
    <location>
        <begin position="509"/>
        <end position="526"/>
    </location>
</feature>
<dbReference type="PANTHER" id="PTHR23051">
    <property type="entry name" value="SOLUTE CARRIER FAMILY 35, MEMBER F5"/>
    <property type="match status" value="1"/>
</dbReference>
<feature type="transmembrane region" description="Helical" evidence="6">
    <location>
        <begin position="393"/>
        <end position="413"/>
    </location>
</feature>
<feature type="compositionally biased region" description="Low complexity" evidence="5">
    <location>
        <begin position="25"/>
        <end position="34"/>
    </location>
</feature>
<feature type="transmembrane region" description="Helical" evidence="6">
    <location>
        <begin position="325"/>
        <end position="346"/>
    </location>
</feature>
<accession>A0A438MQK1</accession>
<feature type="region of interest" description="Disordered" evidence="5">
    <location>
        <begin position="135"/>
        <end position="155"/>
    </location>
</feature>
<feature type="domain" description="EamA" evidence="7">
    <location>
        <begin position="186"/>
        <end position="251"/>
    </location>
</feature>
<feature type="transmembrane region" description="Helical" evidence="6">
    <location>
        <begin position="90"/>
        <end position="107"/>
    </location>
</feature>
<feature type="compositionally biased region" description="Low complexity" evidence="5">
    <location>
        <begin position="490"/>
        <end position="506"/>
    </location>
</feature>
<comment type="caution">
    <text evidence="9">The sequence shown here is derived from an EMBL/GenBank/DDBJ whole genome shotgun (WGS) entry which is preliminary data.</text>
</comment>
<feature type="region of interest" description="Disordered" evidence="5">
    <location>
        <begin position="448"/>
        <end position="526"/>
    </location>
</feature>
<gene>
    <name evidence="9" type="ORF">B0A52_10212</name>
</gene>
<dbReference type="PANTHER" id="PTHR23051:SF0">
    <property type="entry name" value="SOLUTE CARRIER FAMILY 35 MEMBER F5"/>
    <property type="match status" value="1"/>
</dbReference>
<feature type="transmembrane region" description="Helical" evidence="6">
    <location>
        <begin position="181"/>
        <end position="203"/>
    </location>
</feature>
<feature type="transmembrane region" description="Helical" evidence="6">
    <location>
        <begin position="209"/>
        <end position="227"/>
    </location>
</feature>
<feature type="transmembrane region" description="Helical" evidence="6">
    <location>
        <begin position="292"/>
        <end position="313"/>
    </location>
</feature>
<evidence type="ECO:0000256" key="1">
    <source>
        <dbReference type="ARBA" id="ARBA00004477"/>
    </source>
</evidence>
<feature type="transmembrane region" description="Helical" evidence="6">
    <location>
        <begin position="51"/>
        <end position="70"/>
    </location>
</feature>
<evidence type="ECO:0000256" key="6">
    <source>
        <dbReference type="SAM" id="Phobius"/>
    </source>
</evidence>